<dbReference type="EMBL" id="CP103416">
    <property type="protein sequence ID" value="UVW35607.1"/>
    <property type="molecule type" value="Genomic_DNA"/>
</dbReference>
<keyword evidence="3" id="KW-1185">Reference proteome</keyword>
<gene>
    <name evidence="2" type="ORF">NYF23_03100</name>
</gene>
<dbReference type="PIRSF" id="PIRSF005384">
    <property type="entry name" value="RpiB_LacA_B"/>
    <property type="match status" value="1"/>
</dbReference>
<name>A0ABY5TP33_9GAMM</name>
<dbReference type="InterPro" id="IPR036569">
    <property type="entry name" value="RpiB_LacA_LacB_sf"/>
</dbReference>
<dbReference type="NCBIfam" id="NF004051">
    <property type="entry name" value="PRK05571.1"/>
    <property type="match status" value="1"/>
</dbReference>
<evidence type="ECO:0000256" key="1">
    <source>
        <dbReference type="ARBA" id="ARBA00008754"/>
    </source>
</evidence>
<keyword evidence="2" id="KW-0548">Nucleotidyltransferase</keyword>
<dbReference type="NCBIfam" id="TIGR00689">
    <property type="entry name" value="rpiB_lacA_lacB"/>
    <property type="match status" value="1"/>
</dbReference>
<dbReference type="GO" id="GO:0016779">
    <property type="term" value="F:nucleotidyltransferase activity"/>
    <property type="evidence" value="ECO:0007669"/>
    <property type="project" value="UniProtKB-KW"/>
</dbReference>
<accession>A0ABY5TP33</accession>
<comment type="similarity">
    <text evidence="1">Belongs to the LacAB/RpiB family.</text>
</comment>
<dbReference type="Gene3D" id="3.40.1400.10">
    <property type="entry name" value="Sugar-phosphate isomerase, RpiB/LacA/LacB"/>
    <property type="match status" value="1"/>
</dbReference>
<reference evidence="2" key="1">
    <citation type="submission" date="2022-08" db="EMBL/GenBank/DDBJ databases">
        <title>Catabolic pathway analysis in culturable SAR92 clade bacteria reveals their overlooked roles in DMSP degradation in coastal seas.</title>
        <authorList>
            <person name="He X."/>
            <person name="Zhang X."/>
            <person name="Zhang Y."/>
        </authorList>
    </citation>
    <scope>NUCLEOTIDE SEQUENCE</scope>
    <source>
        <strain evidence="2">H455</strain>
    </source>
</reference>
<dbReference type="SUPFAM" id="SSF89623">
    <property type="entry name" value="Ribose/Galactose isomerase RpiB/AlsB"/>
    <property type="match status" value="1"/>
</dbReference>
<dbReference type="PANTHER" id="PTHR30345:SF0">
    <property type="entry name" value="DNA DAMAGE-REPAIR_TOLERATION PROTEIN DRT102"/>
    <property type="match status" value="1"/>
</dbReference>
<dbReference type="PANTHER" id="PTHR30345">
    <property type="entry name" value="RIBOSE-5-PHOSPHATE ISOMERASE B"/>
    <property type="match status" value="1"/>
</dbReference>
<dbReference type="GO" id="GO:0016853">
    <property type="term" value="F:isomerase activity"/>
    <property type="evidence" value="ECO:0007669"/>
    <property type="project" value="UniProtKB-KW"/>
</dbReference>
<sequence length="145" mass="15806">MTKISLASDHAGFEYKEAIKLHLESKGITVEDFGTYSTEPVDYPTFVHAAAQAVADGTCELGIILGGSGNEAIVANRLRGIRCAVVWNERTAQLSKEHGDCNMIGVGQRMMTKDQALSIVDVWLNANFKGGRHQRRINQIDGQSS</sequence>
<organism evidence="2 3">
    <name type="scientific">SAR92 clade bacterium H455</name>
    <dbReference type="NCBI Taxonomy" id="2974818"/>
    <lineage>
        <taxon>Bacteria</taxon>
        <taxon>Pseudomonadati</taxon>
        <taxon>Pseudomonadota</taxon>
        <taxon>Gammaproteobacteria</taxon>
        <taxon>Cellvibrionales</taxon>
        <taxon>Porticoccaceae</taxon>
        <taxon>SAR92 clade</taxon>
    </lineage>
</organism>
<dbReference type="Pfam" id="PF02502">
    <property type="entry name" value="LacAB_rpiB"/>
    <property type="match status" value="1"/>
</dbReference>
<protein>
    <submittedName>
        <fullName evidence="2">RpiB/LacA/LacB family sugar-phosphate isomerase</fullName>
    </submittedName>
</protein>
<dbReference type="Proteomes" id="UP001059934">
    <property type="component" value="Chromosome"/>
</dbReference>
<evidence type="ECO:0000313" key="2">
    <source>
        <dbReference type="EMBL" id="UVW35607.1"/>
    </source>
</evidence>
<proteinExistence type="inferred from homology"/>
<keyword evidence="2" id="KW-0413">Isomerase</keyword>
<keyword evidence="2" id="KW-0808">Transferase</keyword>
<evidence type="ECO:0000313" key="3">
    <source>
        <dbReference type="Proteomes" id="UP001059934"/>
    </source>
</evidence>
<dbReference type="InterPro" id="IPR003500">
    <property type="entry name" value="RpiB_LacA_LacB"/>
</dbReference>